<dbReference type="NCBIfam" id="NF003952">
    <property type="entry name" value="PRK05450.1-5"/>
    <property type="match status" value="1"/>
</dbReference>
<dbReference type="SUPFAM" id="SSF53448">
    <property type="entry name" value="Nucleotide-diphospho-sugar transferases"/>
    <property type="match status" value="1"/>
</dbReference>
<dbReference type="PANTHER" id="PTHR42866">
    <property type="entry name" value="3-DEOXY-MANNO-OCTULOSONATE CYTIDYLYLTRANSFERASE"/>
    <property type="match status" value="1"/>
</dbReference>
<dbReference type="EMBL" id="JJML01000052">
    <property type="protein sequence ID" value="KGF71777.1"/>
    <property type="molecule type" value="Genomic_DNA"/>
</dbReference>
<dbReference type="RefSeq" id="WP_036535842.1">
    <property type="nucleotide sequence ID" value="NZ_JJML01000052.1"/>
</dbReference>
<evidence type="ECO:0000256" key="3">
    <source>
        <dbReference type="ARBA" id="ARBA00022985"/>
    </source>
</evidence>
<dbReference type="GO" id="GO:0005829">
    <property type="term" value="C:cytosol"/>
    <property type="evidence" value="ECO:0007669"/>
    <property type="project" value="TreeGrafter"/>
</dbReference>
<gene>
    <name evidence="4" type="ORF">DO97_15685</name>
</gene>
<evidence type="ECO:0000256" key="1">
    <source>
        <dbReference type="ARBA" id="ARBA00022679"/>
    </source>
</evidence>
<dbReference type="Gene3D" id="3.90.550.10">
    <property type="entry name" value="Spore Coat Polysaccharide Biosynthesis Protein SpsA, Chain A"/>
    <property type="match status" value="1"/>
</dbReference>
<dbReference type="OrthoDB" id="9815559at2"/>
<protein>
    <submittedName>
        <fullName evidence="4">3-deoxy-manno-octulosonate cytidylyltransferase</fullName>
    </submittedName>
</protein>
<keyword evidence="2 4" id="KW-0548">Nucleotidyltransferase</keyword>
<dbReference type="STRING" id="1497020.DO97_15685"/>
<dbReference type="Pfam" id="PF02348">
    <property type="entry name" value="CTP_transf_3"/>
    <property type="match status" value="1"/>
</dbReference>
<dbReference type="AlphaFoldDB" id="A0A098TIH0"/>
<keyword evidence="5" id="KW-1185">Reference proteome</keyword>
<dbReference type="NCBIfam" id="TIGR00466">
    <property type="entry name" value="kdsB"/>
    <property type="match status" value="1"/>
</dbReference>
<sequence length="249" mass="27918">MRAAIAIPVRLESSRLPRKALCDIGGMPMIHHVLERSSRAKRIDRVVLCTDSIELQYLAKEWGFPVLMTSSSCSSGTDRIASVIDSFDEDLIINVQGDQPFIDPEVIDQMIEVFELQVSSAEVLTPIYRLSSDKIHNPNVVKTLVSSGDIALYFSRSAVPHVRDVVPDLWGEHAPYWGHIGIYGFHRDVLVRWPQLPESSLEKLEKLEQLRLIESGINVGVFKWCEPGISVDTPEDLAEARRIFAIISG</sequence>
<comment type="caution">
    <text evidence="4">The sequence shown here is derived from an EMBL/GenBank/DDBJ whole genome shotgun (WGS) entry which is preliminary data.</text>
</comment>
<organism evidence="4 5">
    <name type="scientific">Neosynechococcus sphagnicola sy1</name>
    <dbReference type="NCBI Taxonomy" id="1497020"/>
    <lineage>
        <taxon>Bacteria</taxon>
        <taxon>Bacillati</taxon>
        <taxon>Cyanobacteriota</taxon>
        <taxon>Cyanophyceae</taxon>
        <taxon>Neosynechococcales</taxon>
        <taxon>Neosynechococcaceae</taxon>
        <taxon>Neosynechococcus</taxon>
    </lineage>
</organism>
<keyword evidence="3" id="KW-0448">Lipopolysaccharide biosynthesis</keyword>
<keyword evidence="1 4" id="KW-0808">Transferase</keyword>
<evidence type="ECO:0000313" key="5">
    <source>
        <dbReference type="Proteomes" id="UP000030170"/>
    </source>
</evidence>
<dbReference type="GO" id="GO:0009103">
    <property type="term" value="P:lipopolysaccharide biosynthetic process"/>
    <property type="evidence" value="ECO:0007669"/>
    <property type="project" value="UniProtKB-KW"/>
</dbReference>
<dbReference type="GO" id="GO:0008690">
    <property type="term" value="F:3-deoxy-manno-octulosonate cytidylyltransferase activity"/>
    <property type="evidence" value="ECO:0007669"/>
    <property type="project" value="InterPro"/>
</dbReference>
<dbReference type="CDD" id="cd02517">
    <property type="entry name" value="CMP-KDO-Synthetase"/>
    <property type="match status" value="1"/>
</dbReference>
<dbReference type="InterPro" id="IPR003329">
    <property type="entry name" value="Cytidylyl_trans"/>
</dbReference>
<dbReference type="Proteomes" id="UP000030170">
    <property type="component" value="Unassembled WGS sequence"/>
</dbReference>
<dbReference type="NCBIfam" id="NF009905">
    <property type="entry name" value="PRK13368.1"/>
    <property type="match status" value="1"/>
</dbReference>
<dbReference type="InterPro" id="IPR029044">
    <property type="entry name" value="Nucleotide-diphossugar_trans"/>
</dbReference>
<evidence type="ECO:0000313" key="4">
    <source>
        <dbReference type="EMBL" id="KGF71777.1"/>
    </source>
</evidence>
<name>A0A098TIH0_9CYAN</name>
<dbReference type="PANTHER" id="PTHR42866:SF2">
    <property type="entry name" value="3-DEOXY-MANNO-OCTULOSONATE CYTIDYLYLTRANSFERASE, MITOCHONDRIAL"/>
    <property type="match status" value="1"/>
</dbReference>
<dbReference type="InterPro" id="IPR004528">
    <property type="entry name" value="KdsB"/>
</dbReference>
<evidence type="ECO:0000256" key="2">
    <source>
        <dbReference type="ARBA" id="ARBA00022695"/>
    </source>
</evidence>
<proteinExistence type="predicted"/>
<reference evidence="4 5" key="1">
    <citation type="journal article" date="2014" name="Mol. Ecol.">
        <title>Evolution of Synechococcus.</title>
        <authorList>
            <person name="Dvorak P."/>
            <person name="Casamatta D."/>
            <person name="Hasler P."/>
            <person name="Poulickova A."/>
            <person name="Ondrej V."/>
            <person name="Sanges R."/>
        </authorList>
    </citation>
    <scope>NUCLEOTIDE SEQUENCE [LARGE SCALE GENOMIC DNA]</scope>
    <source>
        <strain evidence="4 5">CAUP A 1101</strain>
    </source>
</reference>
<accession>A0A098TIH0</accession>